<feature type="signal peptide" evidence="9">
    <location>
        <begin position="1"/>
        <end position="23"/>
    </location>
</feature>
<dbReference type="FunFam" id="2.160.20.10:FF:000013">
    <property type="entry name" value="Pectinesterase"/>
    <property type="match status" value="1"/>
</dbReference>
<dbReference type="GO" id="GO:0030599">
    <property type="term" value="F:pectinesterase activity"/>
    <property type="evidence" value="ECO:0007669"/>
    <property type="project" value="UniProtKB-EC"/>
</dbReference>
<name>A0A1R3HXM4_9ROSI</name>
<evidence type="ECO:0000256" key="3">
    <source>
        <dbReference type="ARBA" id="ARBA00013229"/>
    </source>
</evidence>
<evidence type="ECO:0000256" key="2">
    <source>
        <dbReference type="ARBA" id="ARBA00008891"/>
    </source>
</evidence>
<evidence type="ECO:0000256" key="7">
    <source>
        <dbReference type="ARBA" id="ARBA00047928"/>
    </source>
</evidence>
<comment type="catalytic activity">
    <reaction evidence="7">
        <text>[(1-&gt;4)-alpha-D-galacturonosyl methyl ester](n) + n H2O = [(1-&gt;4)-alpha-D-galacturonosyl](n) + n methanol + n H(+)</text>
        <dbReference type="Rhea" id="RHEA:22380"/>
        <dbReference type="Rhea" id="RHEA-COMP:14570"/>
        <dbReference type="Rhea" id="RHEA-COMP:14573"/>
        <dbReference type="ChEBI" id="CHEBI:15377"/>
        <dbReference type="ChEBI" id="CHEBI:15378"/>
        <dbReference type="ChEBI" id="CHEBI:17790"/>
        <dbReference type="ChEBI" id="CHEBI:140522"/>
        <dbReference type="ChEBI" id="CHEBI:140523"/>
        <dbReference type="EC" id="3.1.1.11"/>
    </reaction>
</comment>
<gene>
    <name evidence="11" type="ORF">COLO4_26290</name>
</gene>
<comment type="caution">
    <text evidence="11">The sequence shown here is derived from an EMBL/GenBank/DDBJ whole genome shotgun (WGS) entry which is preliminary data.</text>
</comment>
<dbReference type="OrthoDB" id="2019149at2759"/>
<feature type="domain" description="Pectinesterase catalytic" evidence="10">
    <location>
        <begin position="39"/>
        <end position="326"/>
    </location>
</feature>
<reference evidence="12" key="1">
    <citation type="submission" date="2013-09" db="EMBL/GenBank/DDBJ databases">
        <title>Corchorus olitorius genome sequencing.</title>
        <authorList>
            <person name="Alam M."/>
            <person name="Haque M.S."/>
            <person name="Islam M.S."/>
            <person name="Emdad E.M."/>
            <person name="Islam M.M."/>
            <person name="Ahmed B."/>
            <person name="Halim A."/>
            <person name="Hossen Q.M.M."/>
            <person name="Hossain M.Z."/>
            <person name="Ahmed R."/>
            <person name="Khan M.M."/>
            <person name="Islam R."/>
            <person name="Rashid M.M."/>
            <person name="Khan S.A."/>
            <person name="Rahman M.S."/>
            <person name="Alam M."/>
            <person name="Yahiya A.S."/>
            <person name="Khan M.S."/>
            <person name="Azam M.S."/>
            <person name="Haque T."/>
            <person name="Lashkar M.Z.H."/>
            <person name="Akhand A.I."/>
            <person name="Morshed G."/>
            <person name="Roy S."/>
            <person name="Uddin K.S."/>
            <person name="Rabeya T."/>
            <person name="Hossain A.S."/>
            <person name="Chowdhury A."/>
            <person name="Snigdha A.R."/>
            <person name="Mortoza M.S."/>
            <person name="Matin S.A."/>
            <person name="Hoque S.M.E."/>
            <person name="Islam M.K."/>
            <person name="Roy D.K."/>
            <person name="Haider R."/>
            <person name="Moosa M.M."/>
            <person name="Elias S.M."/>
            <person name="Hasan A.M."/>
            <person name="Jahan S."/>
            <person name="Shafiuddin M."/>
            <person name="Mahmood N."/>
            <person name="Shommy N.S."/>
        </authorList>
    </citation>
    <scope>NUCLEOTIDE SEQUENCE [LARGE SCALE GENOMIC DNA]</scope>
    <source>
        <strain evidence="12">cv. O-4</strain>
    </source>
</reference>
<dbReference type="STRING" id="93759.A0A1R3HXM4"/>
<evidence type="ECO:0000256" key="9">
    <source>
        <dbReference type="SAM" id="SignalP"/>
    </source>
</evidence>
<keyword evidence="9" id="KW-0732">Signal</keyword>
<dbReference type="PANTHER" id="PTHR31321">
    <property type="entry name" value="ACYL-COA THIOESTER HYDROLASE YBHC-RELATED"/>
    <property type="match status" value="1"/>
</dbReference>
<evidence type="ECO:0000313" key="11">
    <source>
        <dbReference type="EMBL" id="OMO75103.1"/>
    </source>
</evidence>
<dbReference type="InterPro" id="IPR000070">
    <property type="entry name" value="Pectinesterase_cat"/>
</dbReference>
<keyword evidence="5" id="KW-0063">Aspartyl esterase</keyword>
<evidence type="ECO:0000256" key="6">
    <source>
        <dbReference type="ARBA" id="ARBA00023180"/>
    </source>
</evidence>
<evidence type="ECO:0000256" key="4">
    <source>
        <dbReference type="ARBA" id="ARBA00022801"/>
    </source>
</evidence>
<comment type="function">
    <text evidence="8">Acts in the modification of cell walls via demethylesterification of cell wall pectin.</text>
</comment>
<dbReference type="GO" id="GO:0042545">
    <property type="term" value="P:cell wall modification"/>
    <property type="evidence" value="ECO:0007669"/>
    <property type="project" value="InterPro"/>
</dbReference>
<dbReference type="InterPro" id="IPR011050">
    <property type="entry name" value="Pectin_lyase_fold/virulence"/>
</dbReference>
<sequence>MASSAYSIFVVTLFMLFMTTSRAGDVVANETSAALLIRVDQSGKGDYTKIQDAIDAVPSDNKEHVFILVKPGIYKEKIVVPADKPFITISGLSANTTIITWNDGANIYDSPTFSVLASDFVGRYLTIQVYIYIYYNMMISNNTFGPGAKTVALRVSGDRAAFFGCRILAYQDTLLDDMGRHYYSNCYIEGAVDFICGNAASLFERCHLHSLSVGDAAITAQRRMSPAEDTGFTFLGCKITGVRTAILGRPWGAYSRVIFAYSYMSNVILPQGWDNWGDSAKESTAFYREYKCYGPGANTKKRVEWTQKLTDTEAEFFLTKNMIGGNSWIRSTPTRFKKASFTISNNSTNHA</sequence>
<evidence type="ECO:0000256" key="1">
    <source>
        <dbReference type="ARBA" id="ARBA00005184"/>
    </source>
</evidence>
<dbReference type="EC" id="3.1.1.11" evidence="3"/>
<evidence type="ECO:0000259" key="10">
    <source>
        <dbReference type="Pfam" id="PF01095"/>
    </source>
</evidence>
<protein>
    <recommendedName>
        <fullName evidence="3">pectinesterase</fullName>
        <ecNumber evidence="3">3.1.1.11</ecNumber>
    </recommendedName>
</protein>
<comment type="pathway">
    <text evidence="1">Glycan metabolism; pectin degradation; 2-dehydro-3-deoxy-D-gluconate from pectin: step 1/5.</text>
</comment>
<keyword evidence="6" id="KW-0325">Glycoprotein</keyword>
<keyword evidence="4" id="KW-0378">Hydrolase</keyword>
<evidence type="ECO:0000313" key="12">
    <source>
        <dbReference type="Proteomes" id="UP000187203"/>
    </source>
</evidence>
<proteinExistence type="inferred from homology"/>
<dbReference type="AlphaFoldDB" id="A0A1R3HXM4"/>
<evidence type="ECO:0000256" key="5">
    <source>
        <dbReference type="ARBA" id="ARBA00023085"/>
    </source>
</evidence>
<feature type="chain" id="PRO_5012390424" description="pectinesterase" evidence="9">
    <location>
        <begin position="24"/>
        <end position="351"/>
    </location>
</feature>
<dbReference type="InterPro" id="IPR012334">
    <property type="entry name" value="Pectin_lyas_fold"/>
</dbReference>
<dbReference type="EMBL" id="AWUE01019230">
    <property type="protein sequence ID" value="OMO75103.1"/>
    <property type="molecule type" value="Genomic_DNA"/>
</dbReference>
<keyword evidence="12" id="KW-1185">Reference proteome</keyword>
<comment type="similarity">
    <text evidence="2">Belongs to the pectinesterase family.</text>
</comment>
<dbReference type="Gene3D" id="2.160.20.10">
    <property type="entry name" value="Single-stranded right-handed beta-helix, Pectin lyase-like"/>
    <property type="match status" value="1"/>
</dbReference>
<dbReference type="GO" id="GO:0045490">
    <property type="term" value="P:pectin catabolic process"/>
    <property type="evidence" value="ECO:0007669"/>
    <property type="project" value="UniProtKB-UniPathway"/>
</dbReference>
<dbReference type="SUPFAM" id="SSF51126">
    <property type="entry name" value="Pectin lyase-like"/>
    <property type="match status" value="1"/>
</dbReference>
<dbReference type="UniPathway" id="UPA00545">
    <property type="reaction ID" value="UER00823"/>
</dbReference>
<organism evidence="11 12">
    <name type="scientific">Corchorus olitorius</name>
    <dbReference type="NCBI Taxonomy" id="93759"/>
    <lineage>
        <taxon>Eukaryota</taxon>
        <taxon>Viridiplantae</taxon>
        <taxon>Streptophyta</taxon>
        <taxon>Embryophyta</taxon>
        <taxon>Tracheophyta</taxon>
        <taxon>Spermatophyta</taxon>
        <taxon>Magnoliopsida</taxon>
        <taxon>eudicotyledons</taxon>
        <taxon>Gunneridae</taxon>
        <taxon>Pentapetalae</taxon>
        <taxon>rosids</taxon>
        <taxon>malvids</taxon>
        <taxon>Malvales</taxon>
        <taxon>Malvaceae</taxon>
        <taxon>Grewioideae</taxon>
        <taxon>Apeibeae</taxon>
        <taxon>Corchorus</taxon>
    </lineage>
</organism>
<dbReference type="Proteomes" id="UP000187203">
    <property type="component" value="Unassembled WGS sequence"/>
</dbReference>
<dbReference type="Pfam" id="PF01095">
    <property type="entry name" value="Pectinesterase"/>
    <property type="match status" value="1"/>
</dbReference>
<evidence type="ECO:0000256" key="8">
    <source>
        <dbReference type="ARBA" id="ARBA00057335"/>
    </source>
</evidence>
<accession>A0A1R3HXM4</accession>
<dbReference type="PANTHER" id="PTHR31321:SF77">
    <property type="entry name" value="PECTINESTERASE CATALYTIC DOMAIN-CONTAINING PROTEIN"/>
    <property type="match status" value="1"/>
</dbReference>